<dbReference type="InterPro" id="IPR051398">
    <property type="entry name" value="Polysacch_Deacetylase"/>
</dbReference>
<dbReference type="EMBL" id="SACS01000008">
    <property type="protein sequence ID" value="RVU37609.1"/>
    <property type="molecule type" value="Genomic_DNA"/>
</dbReference>
<feature type="domain" description="NodB homology" evidence="3">
    <location>
        <begin position="79"/>
        <end position="335"/>
    </location>
</feature>
<dbReference type="RefSeq" id="WP_127698764.1">
    <property type="nucleotide sequence ID" value="NZ_SACS01000008.1"/>
</dbReference>
<protein>
    <submittedName>
        <fullName evidence="4">Polysaccharide deacetylase family protein</fullName>
    </submittedName>
</protein>
<dbReference type="InterPro" id="IPR011330">
    <property type="entry name" value="Glyco_hydro/deAcase_b/a-brl"/>
</dbReference>
<name>A0A437QT22_9GAMM</name>
<dbReference type="GO" id="GO:0005975">
    <property type="term" value="P:carbohydrate metabolic process"/>
    <property type="evidence" value="ECO:0007669"/>
    <property type="project" value="InterPro"/>
</dbReference>
<organism evidence="4 5">
    <name type="scientific">Rheinheimera riviphila</name>
    <dbReference type="NCBI Taxonomy" id="1834037"/>
    <lineage>
        <taxon>Bacteria</taxon>
        <taxon>Pseudomonadati</taxon>
        <taxon>Pseudomonadota</taxon>
        <taxon>Gammaproteobacteria</taxon>
        <taxon>Chromatiales</taxon>
        <taxon>Chromatiaceae</taxon>
        <taxon>Rheinheimera</taxon>
    </lineage>
</organism>
<keyword evidence="2" id="KW-0732">Signal</keyword>
<dbReference type="PANTHER" id="PTHR34216:SF3">
    <property type="entry name" value="POLY-BETA-1,6-N-ACETYL-D-GLUCOSAMINE N-DEACETYLASE"/>
    <property type="match status" value="1"/>
</dbReference>
<gene>
    <name evidence="4" type="ORF">EOE67_08955</name>
</gene>
<dbReference type="CDD" id="cd10918">
    <property type="entry name" value="CE4_NodB_like_5s_6s"/>
    <property type="match status" value="1"/>
</dbReference>
<keyword evidence="5" id="KW-1185">Reference proteome</keyword>
<evidence type="ECO:0000256" key="1">
    <source>
        <dbReference type="ARBA" id="ARBA00004613"/>
    </source>
</evidence>
<evidence type="ECO:0000313" key="4">
    <source>
        <dbReference type="EMBL" id="RVU37609.1"/>
    </source>
</evidence>
<dbReference type="GO" id="GO:0016810">
    <property type="term" value="F:hydrolase activity, acting on carbon-nitrogen (but not peptide) bonds"/>
    <property type="evidence" value="ECO:0007669"/>
    <property type="project" value="InterPro"/>
</dbReference>
<comment type="caution">
    <text evidence="4">The sequence shown here is derived from an EMBL/GenBank/DDBJ whole genome shotgun (WGS) entry which is preliminary data.</text>
</comment>
<dbReference type="Gene3D" id="3.20.20.370">
    <property type="entry name" value="Glycoside hydrolase/deacetylase"/>
    <property type="match status" value="1"/>
</dbReference>
<dbReference type="Pfam" id="PF01522">
    <property type="entry name" value="Polysacc_deac_1"/>
    <property type="match status" value="1"/>
</dbReference>
<dbReference type="AlphaFoldDB" id="A0A437QT22"/>
<accession>A0A437QT22</accession>
<dbReference type="PANTHER" id="PTHR34216">
    <property type="match status" value="1"/>
</dbReference>
<dbReference type="Proteomes" id="UP000283077">
    <property type="component" value="Unassembled WGS sequence"/>
</dbReference>
<evidence type="ECO:0000256" key="2">
    <source>
        <dbReference type="ARBA" id="ARBA00022729"/>
    </source>
</evidence>
<sequence>MIFTPLLNLGIKVLNLFAGTKSFSVLNYHRVMPNADLSSEQALTPELFEQQLVWLKRHFKVLPLPEAFALAQAKQLPRNAVVITIDDGFYDCFAYVYPLLKKHQLTATFFISTAGLEQGYLWENQISYAICHAPQDLMRLQLQQNTFLIGTTVQRRASIAAITELTKYQTLQQRQLMINDILAQCHCPAHLHQFLTREQVNIMHQNGMTIGAHTVHHPILALETLATAQQEISDSKLLLEQITHSPIEFFAYPNGKYQQDFTDDHVAIVRDLGFKAAFSTEWGVAQPEIDCVYKLKRFTPWDRSPGKFCLRLAINALAERYHFKFFKSRVRQHVS</sequence>
<dbReference type="OrthoDB" id="9814639at2"/>
<proteinExistence type="predicted"/>
<reference evidence="4 5" key="1">
    <citation type="submission" date="2019-01" db="EMBL/GenBank/DDBJ databases">
        <authorList>
            <person name="Chen W.-M."/>
        </authorList>
    </citation>
    <scope>NUCLEOTIDE SEQUENCE [LARGE SCALE GENOMIC DNA]</scope>
    <source>
        <strain evidence="4 5">KYPC3</strain>
    </source>
</reference>
<comment type="subcellular location">
    <subcellularLocation>
        <location evidence="1">Secreted</location>
    </subcellularLocation>
</comment>
<dbReference type="InterPro" id="IPR002509">
    <property type="entry name" value="NODB_dom"/>
</dbReference>
<evidence type="ECO:0000313" key="5">
    <source>
        <dbReference type="Proteomes" id="UP000283077"/>
    </source>
</evidence>
<evidence type="ECO:0000259" key="3">
    <source>
        <dbReference type="PROSITE" id="PS51677"/>
    </source>
</evidence>
<dbReference type="SUPFAM" id="SSF88713">
    <property type="entry name" value="Glycoside hydrolase/deacetylase"/>
    <property type="match status" value="1"/>
</dbReference>
<dbReference type="GO" id="GO:0005576">
    <property type="term" value="C:extracellular region"/>
    <property type="evidence" value="ECO:0007669"/>
    <property type="project" value="UniProtKB-SubCell"/>
</dbReference>
<dbReference type="PROSITE" id="PS51677">
    <property type="entry name" value="NODB"/>
    <property type="match status" value="1"/>
</dbReference>